<dbReference type="GO" id="GO:0003993">
    <property type="term" value="F:acid phosphatase activity"/>
    <property type="evidence" value="ECO:0007669"/>
    <property type="project" value="UniProtKB-EC"/>
</dbReference>
<dbReference type="InterPro" id="IPR000560">
    <property type="entry name" value="His_Pase_clade-2"/>
</dbReference>
<keyword evidence="5" id="KW-0732">Signal</keyword>
<evidence type="ECO:0000256" key="2">
    <source>
        <dbReference type="ARBA" id="ARBA00012632"/>
    </source>
</evidence>
<dbReference type="PANTHER" id="PTHR20963:SF18">
    <property type="entry name" value="ACID PHOSPHATASE PHO11-RELATED"/>
    <property type="match status" value="1"/>
</dbReference>
<protein>
    <recommendedName>
        <fullName evidence="2">3-phytase</fullName>
        <ecNumber evidence="2">3.1.3.8</ecNumber>
    </recommendedName>
</protein>
<organism evidence="6 7">
    <name type="scientific">Sporothrix epigloea</name>
    <dbReference type="NCBI Taxonomy" id="1892477"/>
    <lineage>
        <taxon>Eukaryota</taxon>
        <taxon>Fungi</taxon>
        <taxon>Dikarya</taxon>
        <taxon>Ascomycota</taxon>
        <taxon>Pezizomycotina</taxon>
        <taxon>Sordariomycetes</taxon>
        <taxon>Sordariomycetidae</taxon>
        <taxon>Ophiostomatales</taxon>
        <taxon>Ophiostomataceae</taxon>
        <taxon>Sporothrix</taxon>
    </lineage>
</organism>
<dbReference type="InterPro" id="IPR016274">
    <property type="entry name" value="Histidine_acid_Pase_euk"/>
</dbReference>
<dbReference type="InterPro" id="IPR029033">
    <property type="entry name" value="His_PPase_superfam"/>
</dbReference>
<evidence type="ECO:0000256" key="3">
    <source>
        <dbReference type="ARBA" id="ARBA00022801"/>
    </source>
</evidence>
<evidence type="ECO:0000313" key="6">
    <source>
        <dbReference type="EMBL" id="CAK7266431.1"/>
    </source>
</evidence>
<dbReference type="Pfam" id="PF00328">
    <property type="entry name" value="His_Phos_2"/>
    <property type="match status" value="1"/>
</dbReference>
<gene>
    <name evidence="6" type="primary">PHO5_1</name>
    <name evidence="6" type="ORF">SEPCBS57363_002084</name>
</gene>
<comment type="similarity">
    <text evidence="1">Belongs to the histidine acid phosphatase family.</text>
</comment>
<dbReference type="CDD" id="cd07061">
    <property type="entry name" value="HP_HAP_like"/>
    <property type="match status" value="1"/>
</dbReference>
<feature type="signal peptide" evidence="5">
    <location>
        <begin position="1"/>
        <end position="20"/>
    </location>
</feature>
<dbReference type="EMBL" id="CAWUOM010000025">
    <property type="protein sequence ID" value="CAK7266431.1"/>
    <property type="molecule type" value="Genomic_DNA"/>
</dbReference>
<dbReference type="PANTHER" id="PTHR20963">
    <property type="entry name" value="MULTIPLE INOSITOL POLYPHOSPHATE PHOSPHATASE-RELATED"/>
    <property type="match status" value="1"/>
</dbReference>
<accession>A0ABP0DHV1</accession>
<dbReference type="PIRSF" id="PIRSF000894">
    <property type="entry name" value="Acid_phosphatase"/>
    <property type="match status" value="1"/>
</dbReference>
<sequence length="493" mass="54252">MAPLATNIVAILGAASLAVAQTPNAPGSQNRYPFTKQYDQGFLDGYSVLKHIGGQGPYSNRVAYGISRDPPDGCAVDQVIMLKRHGERWPDPGPAANFKVSLNKIYGTNTTAFTGALEFLNRWKYFVPEGRYVSLESFNGPYAGLLDGYIHGAEYGVRYGHLWDQAAANLTIPMFSSGYERILTTARKFGEGFFGWNYTDVVAMNVIPEEVYMGANSLTPSCLHDKDTPMCDRIGKSNLQPIFKVAAARLNGQNSNLALNGSDIYNLMQMTAYELNVRGYSDWVNVFTLDEWVAFGYTQDLSYYYCNGPGYVNGRTVGSVFANASLTLLNQGPKKAGSLFFNFCHDTNITPVLAALGLASPAEPLPIDHIPFPKPYSSSDIVPMGGHLTMERLTCNATAITKPGTYVRLILNEAVVPYTGCQDGPGYSCSLPRFTELVSHSLPDFISTCGFNSSYPQYLDFWWNYNTTRDYNRETQDPIPAHEGLLTYKGTAA</sequence>
<comment type="caution">
    <text evidence="6">The sequence shown here is derived from an EMBL/GenBank/DDBJ whole genome shotgun (WGS) entry which is preliminary data.</text>
</comment>
<evidence type="ECO:0000256" key="1">
    <source>
        <dbReference type="ARBA" id="ARBA00005375"/>
    </source>
</evidence>
<keyword evidence="7" id="KW-1185">Reference proteome</keyword>
<proteinExistence type="inferred from homology"/>
<keyword evidence="3 6" id="KW-0378">Hydrolase</keyword>
<dbReference type="InterPro" id="IPR033379">
    <property type="entry name" value="Acid_Pase_AS"/>
</dbReference>
<dbReference type="SUPFAM" id="SSF53254">
    <property type="entry name" value="Phosphoglycerate mutase-like"/>
    <property type="match status" value="1"/>
</dbReference>
<evidence type="ECO:0000313" key="7">
    <source>
        <dbReference type="Proteomes" id="UP001642501"/>
    </source>
</evidence>
<evidence type="ECO:0000256" key="5">
    <source>
        <dbReference type="SAM" id="SignalP"/>
    </source>
</evidence>
<keyword evidence="4" id="KW-0325">Glycoprotein</keyword>
<evidence type="ECO:0000256" key="4">
    <source>
        <dbReference type="ARBA" id="ARBA00023180"/>
    </source>
</evidence>
<dbReference type="EC" id="3.1.3.8" evidence="2"/>
<name>A0ABP0DHV1_9PEZI</name>
<feature type="chain" id="PRO_5046609735" description="3-phytase" evidence="5">
    <location>
        <begin position="21"/>
        <end position="493"/>
    </location>
</feature>
<dbReference type="Gene3D" id="3.40.50.1240">
    <property type="entry name" value="Phosphoglycerate mutase-like"/>
    <property type="match status" value="1"/>
</dbReference>
<reference evidence="6 7" key="1">
    <citation type="submission" date="2024-01" db="EMBL/GenBank/DDBJ databases">
        <authorList>
            <person name="Allen C."/>
            <person name="Tagirdzhanova G."/>
        </authorList>
    </citation>
    <scope>NUCLEOTIDE SEQUENCE [LARGE SCALE GENOMIC DNA]</scope>
    <source>
        <strain evidence="6 7">CBS 573.63</strain>
    </source>
</reference>
<dbReference type="Proteomes" id="UP001642501">
    <property type="component" value="Unassembled WGS sequence"/>
</dbReference>
<dbReference type="PROSITE" id="PS00616">
    <property type="entry name" value="HIS_ACID_PHOSPHAT_1"/>
    <property type="match status" value="1"/>
</dbReference>